<dbReference type="Pfam" id="PF05375">
    <property type="entry name" value="Pacifastin_I"/>
    <property type="match status" value="2"/>
</dbReference>
<dbReference type="EMBL" id="MCFD01000003">
    <property type="protein sequence ID" value="ORX71862.1"/>
    <property type="molecule type" value="Genomic_DNA"/>
</dbReference>
<sequence>MNIAVLLALIVTSRASGTTTTTRGIDDTQPTLQPADVTAPIWYNRQPAFTTDDRQQTNYLLCKMAHNGRDQWAETTGPDVSRLPLFGGVKPPQKVCSQCFCLPNTQRVLRKAMAPRLSKRSSQDMPESNSMRVRAPGLYVNYEACVRANHSRVFLRGCNRCVCRQDGVVMCTNKVCTRSVLAVDPSSRGRIASLKWIPLAHNPTPETSNMGSKFRTNNVRLSGALTYDTYEQCLDAHDGSRTFYADCNLCICGYDGEVACTMKNCPHPPPLPHISSNIPISTEQPRTRDPPPLVRRVAPTFTRPLSASIDPITTPPAPTPWDYGSYSLCVSINGGPNFKRLFRTCWCQSSGKVACRLALCTRLFPISQLTTPTPTFELYP</sequence>
<dbReference type="GO" id="GO:0005576">
    <property type="term" value="C:extracellular region"/>
    <property type="evidence" value="ECO:0007669"/>
    <property type="project" value="UniProtKB-SubCell"/>
</dbReference>
<dbReference type="OrthoDB" id="10026631at2759"/>
<evidence type="ECO:0000313" key="7">
    <source>
        <dbReference type="Proteomes" id="UP000193922"/>
    </source>
</evidence>
<keyword evidence="2" id="KW-0964">Secreted</keyword>
<dbReference type="GeneID" id="63803374"/>
<feature type="non-terminal residue" evidence="6">
    <location>
        <position position="380"/>
    </location>
</feature>
<gene>
    <name evidence="6" type="ORF">DL89DRAFT_265566</name>
</gene>
<evidence type="ECO:0000256" key="1">
    <source>
        <dbReference type="ARBA" id="ARBA00004613"/>
    </source>
</evidence>
<evidence type="ECO:0000313" key="6">
    <source>
        <dbReference type="EMBL" id="ORX71862.1"/>
    </source>
</evidence>
<keyword evidence="7" id="KW-1185">Reference proteome</keyword>
<feature type="domain" description="Pacifastin" evidence="5">
    <location>
        <begin position="241"/>
        <end position="267"/>
    </location>
</feature>
<dbReference type="InterPro" id="IPR008037">
    <property type="entry name" value="Pacifastin_dom"/>
</dbReference>
<dbReference type="GO" id="GO:0030414">
    <property type="term" value="F:peptidase inhibitor activity"/>
    <property type="evidence" value="ECO:0007669"/>
    <property type="project" value="InterPro"/>
</dbReference>
<evidence type="ECO:0000256" key="3">
    <source>
        <dbReference type="ARBA" id="ARBA00023157"/>
    </source>
</evidence>
<keyword evidence="3" id="KW-1015">Disulfide bond</keyword>
<organism evidence="6 7">
    <name type="scientific">Linderina pennispora</name>
    <dbReference type="NCBI Taxonomy" id="61395"/>
    <lineage>
        <taxon>Eukaryota</taxon>
        <taxon>Fungi</taxon>
        <taxon>Fungi incertae sedis</taxon>
        <taxon>Zoopagomycota</taxon>
        <taxon>Kickxellomycotina</taxon>
        <taxon>Kickxellomycetes</taxon>
        <taxon>Kickxellales</taxon>
        <taxon>Kickxellaceae</taxon>
        <taxon>Linderina</taxon>
    </lineage>
</organism>
<accession>A0A1Y1WEG4</accession>
<name>A0A1Y1WEG4_9FUNG</name>
<dbReference type="Proteomes" id="UP000193922">
    <property type="component" value="Unassembled WGS sequence"/>
</dbReference>
<dbReference type="AlphaFoldDB" id="A0A1Y1WEG4"/>
<keyword evidence="4" id="KW-0732">Signal</keyword>
<comment type="subcellular location">
    <subcellularLocation>
        <location evidence="1">Secreted</location>
    </subcellularLocation>
</comment>
<feature type="domain" description="Pacifastin" evidence="5">
    <location>
        <begin position="154"/>
        <end position="182"/>
    </location>
</feature>
<reference evidence="6 7" key="1">
    <citation type="submission" date="2016-07" db="EMBL/GenBank/DDBJ databases">
        <title>Pervasive Adenine N6-methylation of Active Genes in Fungi.</title>
        <authorList>
            <consortium name="DOE Joint Genome Institute"/>
            <person name="Mondo S.J."/>
            <person name="Dannebaum R.O."/>
            <person name="Kuo R.C."/>
            <person name="Labutti K."/>
            <person name="Haridas S."/>
            <person name="Kuo A."/>
            <person name="Salamov A."/>
            <person name="Ahrendt S.R."/>
            <person name="Lipzen A."/>
            <person name="Sullivan W."/>
            <person name="Andreopoulos W.B."/>
            <person name="Clum A."/>
            <person name="Lindquist E."/>
            <person name="Daum C."/>
            <person name="Ramamoorthy G.K."/>
            <person name="Gryganskyi A."/>
            <person name="Culley D."/>
            <person name="Magnuson J.K."/>
            <person name="James T.Y."/>
            <person name="O'Malley M.A."/>
            <person name="Stajich J.E."/>
            <person name="Spatafora J.W."/>
            <person name="Visel A."/>
            <person name="Grigoriev I.V."/>
        </authorList>
    </citation>
    <scope>NUCLEOTIDE SEQUENCE [LARGE SCALE GENOMIC DNA]</scope>
    <source>
        <strain evidence="6 7">ATCC 12442</strain>
    </source>
</reference>
<comment type="caution">
    <text evidence="6">The sequence shown here is derived from an EMBL/GenBank/DDBJ whole genome shotgun (WGS) entry which is preliminary data.</text>
</comment>
<dbReference type="RefSeq" id="XP_040745286.1">
    <property type="nucleotide sequence ID" value="XM_040886726.1"/>
</dbReference>
<evidence type="ECO:0000259" key="5">
    <source>
        <dbReference type="Pfam" id="PF05375"/>
    </source>
</evidence>
<dbReference type="SUPFAM" id="SSF57283">
    <property type="entry name" value="PMP inhibitors"/>
    <property type="match status" value="2"/>
</dbReference>
<proteinExistence type="predicted"/>
<evidence type="ECO:0000256" key="4">
    <source>
        <dbReference type="SAM" id="SignalP"/>
    </source>
</evidence>
<feature type="signal peptide" evidence="4">
    <location>
        <begin position="1"/>
        <end position="17"/>
    </location>
</feature>
<protein>
    <recommendedName>
        <fullName evidence="5">Pacifastin domain-containing protein</fullName>
    </recommendedName>
</protein>
<evidence type="ECO:0000256" key="2">
    <source>
        <dbReference type="ARBA" id="ARBA00022525"/>
    </source>
</evidence>
<dbReference type="InterPro" id="IPR036201">
    <property type="entry name" value="Pacifastin_dom_sf"/>
</dbReference>
<feature type="chain" id="PRO_5012259973" description="Pacifastin domain-containing protein" evidence="4">
    <location>
        <begin position="18"/>
        <end position="380"/>
    </location>
</feature>